<dbReference type="GO" id="GO:0003676">
    <property type="term" value="F:nucleic acid binding"/>
    <property type="evidence" value="ECO:0007669"/>
    <property type="project" value="InterPro"/>
</dbReference>
<reference evidence="2 3" key="1">
    <citation type="journal article" date="2019" name="Sci. Rep.">
        <title>Orb-weaving spider Araneus ventricosus genome elucidates the spidroin gene catalogue.</title>
        <authorList>
            <person name="Kono N."/>
            <person name="Nakamura H."/>
            <person name="Ohtoshi R."/>
            <person name="Moran D.A.P."/>
            <person name="Shinohara A."/>
            <person name="Yoshida Y."/>
            <person name="Fujiwara M."/>
            <person name="Mori M."/>
            <person name="Tomita M."/>
            <person name="Arakawa K."/>
        </authorList>
    </citation>
    <scope>NUCLEOTIDE SEQUENCE [LARGE SCALE GENOMIC DNA]</scope>
</reference>
<gene>
    <name evidence="2" type="ORF">AVEN_95229_1</name>
</gene>
<sequence length="150" mass="17124">MPHLTFRKESFPAESCCVLLLKKQKKELENQRATTIRRIKIRRDGKLLDTKHLIITFHSPRLPKCIKAGYMRLAVRPYIPTPLRCFKCQSFGHSKDSCRGTLTCSRCAEAGHESSGCSAEEKCVNCKGTHTSFSHTCPSWHFEKEVVVEK</sequence>
<dbReference type="InterPro" id="IPR036875">
    <property type="entry name" value="Znf_CCHC_sf"/>
</dbReference>
<evidence type="ECO:0000313" key="3">
    <source>
        <dbReference type="Proteomes" id="UP000499080"/>
    </source>
</evidence>
<evidence type="ECO:0000313" key="2">
    <source>
        <dbReference type="EMBL" id="GBM15586.1"/>
    </source>
</evidence>
<evidence type="ECO:0000259" key="1">
    <source>
        <dbReference type="SMART" id="SM00343"/>
    </source>
</evidence>
<comment type="caution">
    <text evidence="2">The sequence shown here is derived from an EMBL/GenBank/DDBJ whole genome shotgun (WGS) entry which is preliminary data.</text>
</comment>
<dbReference type="EMBL" id="BGPR01000362">
    <property type="protein sequence ID" value="GBM15586.1"/>
    <property type="molecule type" value="Genomic_DNA"/>
</dbReference>
<keyword evidence="3" id="KW-1185">Reference proteome</keyword>
<protein>
    <recommendedName>
        <fullName evidence="1">CCHC-type domain-containing protein</fullName>
    </recommendedName>
</protein>
<organism evidence="2 3">
    <name type="scientific">Araneus ventricosus</name>
    <name type="common">Orbweaver spider</name>
    <name type="synonym">Epeira ventricosa</name>
    <dbReference type="NCBI Taxonomy" id="182803"/>
    <lineage>
        <taxon>Eukaryota</taxon>
        <taxon>Metazoa</taxon>
        <taxon>Ecdysozoa</taxon>
        <taxon>Arthropoda</taxon>
        <taxon>Chelicerata</taxon>
        <taxon>Arachnida</taxon>
        <taxon>Araneae</taxon>
        <taxon>Araneomorphae</taxon>
        <taxon>Entelegynae</taxon>
        <taxon>Araneoidea</taxon>
        <taxon>Araneidae</taxon>
        <taxon>Araneus</taxon>
    </lineage>
</organism>
<name>A0A4Y2DHT8_ARAVE</name>
<dbReference type="GO" id="GO:0008270">
    <property type="term" value="F:zinc ion binding"/>
    <property type="evidence" value="ECO:0007669"/>
    <property type="project" value="InterPro"/>
</dbReference>
<dbReference type="AlphaFoldDB" id="A0A4Y2DHT8"/>
<dbReference type="InterPro" id="IPR001878">
    <property type="entry name" value="Znf_CCHC"/>
</dbReference>
<dbReference type="Proteomes" id="UP000499080">
    <property type="component" value="Unassembled WGS sequence"/>
</dbReference>
<dbReference type="OrthoDB" id="6429377at2759"/>
<dbReference type="SMART" id="SM00343">
    <property type="entry name" value="ZnF_C2HC"/>
    <property type="match status" value="2"/>
</dbReference>
<feature type="domain" description="CCHC-type" evidence="1">
    <location>
        <begin position="84"/>
        <end position="100"/>
    </location>
</feature>
<accession>A0A4Y2DHT8</accession>
<feature type="domain" description="CCHC-type" evidence="1">
    <location>
        <begin position="103"/>
        <end position="119"/>
    </location>
</feature>
<dbReference type="SUPFAM" id="SSF57756">
    <property type="entry name" value="Retrovirus zinc finger-like domains"/>
    <property type="match status" value="1"/>
</dbReference>
<proteinExistence type="predicted"/>